<comment type="subunit">
    <text evidence="2">Heterodimer of an alpha and a beta subunit.</text>
</comment>
<feature type="domain" description="Electron transfer flavoprotein alpha/beta-subunit N-terminal" evidence="9">
    <location>
        <begin position="23"/>
        <end position="211"/>
    </location>
</feature>
<dbReference type="PANTHER" id="PTHR21294">
    <property type="entry name" value="ELECTRON TRANSFER FLAVOPROTEIN BETA-SUBUNIT"/>
    <property type="match status" value="1"/>
</dbReference>
<protein>
    <recommendedName>
        <fullName evidence="3">Electron transfer flavoprotein subunit beta</fullName>
    </recommendedName>
    <alternativeName>
        <fullName evidence="7">Electron transfer flavoprotein small subunit</fullName>
    </alternativeName>
</protein>
<dbReference type="GO" id="GO:0009055">
    <property type="term" value="F:electron transfer activity"/>
    <property type="evidence" value="ECO:0007669"/>
    <property type="project" value="InterPro"/>
</dbReference>
<accession>A0AAP4WXQ6</accession>
<gene>
    <name evidence="10" type="ORF">Q4535_04530</name>
</gene>
<evidence type="ECO:0000256" key="7">
    <source>
        <dbReference type="ARBA" id="ARBA00042002"/>
    </source>
</evidence>
<comment type="cofactor">
    <cofactor evidence="8">
        <name>AMP</name>
        <dbReference type="ChEBI" id="CHEBI:456215"/>
    </cofactor>
</comment>
<dbReference type="SMART" id="SM00893">
    <property type="entry name" value="ETF"/>
    <property type="match status" value="1"/>
</dbReference>
<evidence type="ECO:0000313" key="11">
    <source>
        <dbReference type="Proteomes" id="UP001170481"/>
    </source>
</evidence>
<comment type="function">
    <text evidence="6">The electron transfer flavoprotein serves as a specific electron acceptor for other dehydrogenases. It transfers the electrons to the main respiratory chain via ETF-ubiquinone oxidoreductase (ETF dehydrogenase).</text>
</comment>
<dbReference type="InterPro" id="IPR033948">
    <property type="entry name" value="ETF_beta_N"/>
</dbReference>
<keyword evidence="5" id="KW-0249">Electron transport</keyword>
<evidence type="ECO:0000256" key="2">
    <source>
        <dbReference type="ARBA" id="ARBA00011355"/>
    </source>
</evidence>
<dbReference type="InterPro" id="IPR014729">
    <property type="entry name" value="Rossmann-like_a/b/a_fold"/>
</dbReference>
<evidence type="ECO:0000256" key="4">
    <source>
        <dbReference type="ARBA" id="ARBA00022448"/>
    </source>
</evidence>
<name>A0AAP4WXQ6_9GAMM</name>
<dbReference type="InterPro" id="IPR012255">
    <property type="entry name" value="ETF_b"/>
</dbReference>
<dbReference type="RefSeq" id="WP_054555819.1">
    <property type="nucleotide sequence ID" value="NZ_JAUORK010000004.1"/>
</dbReference>
<proteinExistence type="inferred from homology"/>
<dbReference type="Gene3D" id="3.40.50.620">
    <property type="entry name" value="HUPs"/>
    <property type="match status" value="1"/>
</dbReference>
<dbReference type="EMBL" id="JAUORK010000004">
    <property type="protein sequence ID" value="MDO6671379.1"/>
    <property type="molecule type" value="Genomic_DNA"/>
</dbReference>
<evidence type="ECO:0000256" key="1">
    <source>
        <dbReference type="ARBA" id="ARBA00007557"/>
    </source>
</evidence>
<comment type="caution">
    <text evidence="10">The sequence shown here is derived from an EMBL/GenBank/DDBJ whole genome shotgun (WGS) entry which is preliminary data.</text>
</comment>
<evidence type="ECO:0000256" key="8">
    <source>
        <dbReference type="ARBA" id="ARBA00049933"/>
    </source>
</evidence>
<evidence type="ECO:0000256" key="6">
    <source>
        <dbReference type="ARBA" id="ARBA00025649"/>
    </source>
</evidence>
<reference evidence="10" key="1">
    <citation type="submission" date="2023-07" db="EMBL/GenBank/DDBJ databases">
        <title>Genome content predicts the carbon catabolic preferences of heterotrophic bacteria.</title>
        <authorList>
            <person name="Gralka M."/>
        </authorList>
    </citation>
    <scope>NUCLEOTIDE SEQUENCE</scope>
    <source>
        <strain evidence="10">C2R13</strain>
    </source>
</reference>
<dbReference type="AlphaFoldDB" id="A0AAP4WXQ6"/>
<dbReference type="InterPro" id="IPR014730">
    <property type="entry name" value="ETF_a/b_N"/>
</dbReference>
<evidence type="ECO:0000313" key="10">
    <source>
        <dbReference type="EMBL" id="MDO6671379.1"/>
    </source>
</evidence>
<evidence type="ECO:0000259" key="9">
    <source>
        <dbReference type="SMART" id="SM00893"/>
    </source>
</evidence>
<keyword evidence="4" id="KW-0813">Transport</keyword>
<dbReference type="FunFam" id="3.40.50.620:FF:000011">
    <property type="entry name" value="Electron transfer flavoprotein subunit beta"/>
    <property type="match status" value="1"/>
</dbReference>
<dbReference type="GO" id="GO:0046395">
    <property type="term" value="P:carboxylic acid catabolic process"/>
    <property type="evidence" value="ECO:0007669"/>
    <property type="project" value="UniProtKB-ARBA"/>
</dbReference>
<sequence>MKILVGVKRVIDHNVQVRVKADGSGVDLDNIKMAINPFDEVAVEQAITLKEAGVAEEVIVVSIGPDKSQETLRQALAVGADRAIHVPFDGSTESLSVAKVFKALVEREGVDLVMLGKQAIDDDCNQTAQMLGAMMDWPQGTFASTLTTTDGALEVVREVDNGLETLALSLPAVVSVDLRLNEPRYASLPAIMKAKKKPLETVEASELGVDLTPRLELVSMSEMPARESGGVLVNSAGELVEKLKNEATVI</sequence>
<evidence type="ECO:0000256" key="5">
    <source>
        <dbReference type="ARBA" id="ARBA00022982"/>
    </source>
</evidence>
<organism evidence="10 11">
    <name type="scientific">Cobetia amphilecti</name>
    <dbReference type="NCBI Taxonomy" id="1055104"/>
    <lineage>
        <taxon>Bacteria</taxon>
        <taxon>Pseudomonadati</taxon>
        <taxon>Pseudomonadota</taxon>
        <taxon>Gammaproteobacteria</taxon>
        <taxon>Oceanospirillales</taxon>
        <taxon>Halomonadaceae</taxon>
        <taxon>Cobetia</taxon>
    </lineage>
</organism>
<dbReference type="PIRSF" id="PIRSF000090">
    <property type="entry name" value="Beta-ETF"/>
    <property type="match status" value="1"/>
</dbReference>
<dbReference type="Pfam" id="PF01012">
    <property type="entry name" value="ETF"/>
    <property type="match status" value="1"/>
</dbReference>
<dbReference type="PANTHER" id="PTHR21294:SF8">
    <property type="entry name" value="ELECTRON TRANSFER FLAVOPROTEIN SUBUNIT BETA"/>
    <property type="match status" value="1"/>
</dbReference>
<dbReference type="Proteomes" id="UP001170481">
    <property type="component" value="Unassembled WGS sequence"/>
</dbReference>
<comment type="similarity">
    <text evidence="1">Belongs to the ETF beta-subunit/FixA family.</text>
</comment>
<evidence type="ECO:0000256" key="3">
    <source>
        <dbReference type="ARBA" id="ARBA00016797"/>
    </source>
</evidence>
<dbReference type="CDD" id="cd01714">
    <property type="entry name" value="ETF_beta"/>
    <property type="match status" value="1"/>
</dbReference>
<dbReference type="SUPFAM" id="SSF52402">
    <property type="entry name" value="Adenine nucleotide alpha hydrolases-like"/>
    <property type="match status" value="1"/>
</dbReference>